<evidence type="ECO:0000313" key="2">
    <source>
        <dbReference type="Proteomes" id="UP000319040"/>
    </source>
</evidence>
<dbReference type="Gene3D" id="2.60.40.10">
    <property type="entry name" value="Immunoglobulins"/>
    <property type="match status" value="1"/>
</dbReference>
<dbReference type="InterPro" id="IPR035986">
    <property type="entry name" value="PKD_dom_sf"/>
</dbReference>
<dbReference type="InterPro" id="IPR013783">
    <property type="entry name" value="Ig-like_fold"/>
</dbReference>
<evidence type="ECO:0000313" key="1">
    <source>
        <dbReference type="EMBL" id="SMO89493.1"/>
    </source>
</evidence>
<dbReference type="Proteomes" id="UP000319040">
    <property type="component" value="Unassembled WGS sequence"/>
</dbReference>
<dbReference type="EMBL" id="FXTB01000012">
    <property type="protein sequence ID" value="SMO89493.1"/>
    <property type="molecule type" value="Genomic_DNA"/>
</dbReference>
<dbReference type="AlphaFoldDB" id="A0A521F042"/>
<sequence length="213" mass="24579">MKNTLYLFLSLTLLASCDTGEDSFYHSNQAPTISIKGHSHTDFGKHQSDSVKFEEVYYQLDYLVLDEEKLDIDVAVDSIFRYEIEEDKIVFGAEKIGASNVYITVTDAWKREDKLLFNLTCFENLPPVASLQIDALQNVREYKFDAKGSYDTDAKYGGKIVLYRFFVNDKEIEKSYHTYMNYTFPKSGEYKIGVQVKDNNDEWSAIVQKTLTI</sequence>
<proteinExistence type="predicted"/>
<dbReference type="RefSeq" id="WP_142534612.1">
    <property type="nucleotide sequence ID" value="NZ_FXTB01000012.1"/>
</dbReference>
<name>A0A521F042_SACCC</name>
<dbReference type="CDD" id="cd00146">
    <property type="entry name" value="PKD"/>
    <property type="match status" value="1"/>
</dbReference>
<protein>
    <recommendedName>
        <fullName evidence="3">PKD domain-containing protein</fullName>
    </recommendedName>
</protein>
<dbReference type="OrthoDB" id="1493679at2"/>
<keyword evidence="2" id="KW-1185">Reference proteome</keyword>
<evidence type="ECO:0008006" key="3">
    <source>
        <dbReference type="Google" id="ProtNLM"/>
    </source>
</evidence>
<accession>A0A521F042</accession>
<organism evidence="1 2">
    <name type="scientific">Saccharicrinis carchari</name>
    <dbReference type="NCBI Taxonomy" id="1168039"/>
    <lineage>
        <taxon>Bacteria</taxon>
        <taxon>Pseudomonadati</taxon>
        <taxon>Bacteroidota</taxon>
        <taxon>Bacteroidia</taxon>
        <taxon>Marinilabiliales</taxon>
        <taxon>Marinilabiliaceae</taxon>
        <taxon>Saccharicrinis</taxon>
    </lineage>
</organism>
<gene>
    <name evidence="1" type="ORF">SAMN06265379_11246</name>
</gene>
<reference evidence="1 2" key="1">
    <citation type="submission" date="2017-05" db="EMBL/GenBank/DDBJ databases">
        <authorList>
            <person name="Varghese N."/>
            <person name="Submissions S."/>
        </authorList>
    </citation>
    <scope>NUCLEOTIDE SEQUENCE [LARGE SCALE GENOMIC DNA]</scope>
    <source>
        <strain evidence="1 2">DSM 27040</strain>
    </source>
</reference>
<dbReference type="PROSITE" id="PS51257">
    <property type="entry name" value="PROKAR_LIPOPROTEIN"/>
    <property type="match status" value="1"/>
</dbReference>
<dbReference type="SUPFAM" id="SSF49299">
    <property type="entry name" value="PKD domain"/>
    <property type="match status" value="1"/>
</dbReference>